<evidence type="ECO:0000256" key="8">
    <source>
        <dbReference type="ARBA" id="ARBA00022955"/>
    </source>
</evidence>
<keyword evidence="11 16" id="KW-1207">Sterol metabolism</keyword>
<feature type="domain" description="Mvd1 C-terminal" evidence="17">
    <location>
        <begin position="196"/>
        <end position="384"/>
    </location>
</feature>
<dbReference type="PANTHER" id="PTHR10977:SF3">
    <property type="entry name" value="DIPHOSPHOMEVALONATE DECARBOXYLASE"/>
    <property type="match status" value="1"/>
</dbReference>
<dbReference type="Gene3D" id="3.30.70.890">
    <property type="entry name" value="GHMP kinase, C-terminal domain"/>
    <property type="match status" value="1"/>
</dbReference>
<dbReference type="Pfam" id="PF22700">
    <property type="entry name" value="MVD-like_N"/>
    <property type="match status" value="1"/>
</dbReference>
<comment type="catalytic activity">
    <reaction evidence="14 15 16">
        <text>(R)-5-diphosphomevalonate + ATP = isopentenyl diphosphate + ADP + phosphate + CO2</text>
        <dbReference type="Rhea" id="RHEA:23732"/>
        <dbReference type="ChEBI" id="CHEBI:16526"/>
        <dbReference type="ChEBI" id="CHEBI:30616"/>
        <dbReference type="ChEBI" id="CHEBI:43474"/>
        <dbReference type="ChEBI" id="CHEBI:57557"/>
        <dbReference type="ChEBI" id="CHEBI:128769"/>
        <dbReference type="ChEBI" id="CHEBI:456216"/>
        <dbReference type="EC" id="4.1.1.33"/>
    </reaction>
</comment>
<evidence type="ECO:0000256" key="6">
    <source>
        <dbReference type="ARBA" id="ARBA00022741"/>
    </source>
</evidence>
<comment type="pathway">
    <text evidence="16">Steroid biosynthesis; cholesterol biosynthesis.</text>
</comment>
<evidence type="ECO:0000256" key="5">
    <source>
        <dbReference type="ARBA" id="ARBA00022516"/>
    </source>
</evidence>
<keyword evidence="6 15" id="KW-0547">Nucleotide-binding</keyword>
<evidence type="ECO:0000256" key="15">
    <source>
        <dbReference type="PIRNR" id="PIRNR015950"/>
    </source>
</evidence>
<dbReference type="EnsemblMetazoa" id="XM_050657423.1">
    <property type="protein sequence ID" value="XP_050513380.1"/>
    <property type="gene ID" value="LOC114336371"/>
</dbReference>
<dbReference type="InterPro" id="IPR053859">
    <property type="entry name" value="MVD-like_N"/>
</dbReference>
<dbReference type="InterPro" id="IPR036554">
    <property type="entry name" value="GHMP_kinase_C_sf"/>
</dbReference>
<keyword evidence="8 16" id="KW-0752">Steroid biosynthesis</keyword>
<keyword evidence="16" id="KW-0152">Cholesterol biosynthesis</keyword>
<dbReference type="SUPFAM" id="SSF54211">
    <property type="entry name" value="Ribosomal protein S5 domain 2-like"/>
    <property type="match status" value="1"/>
</dbReference>
<dbReference type="InterPro" id="IPR029765">
    <property type="entry name" value="Mev_diP_decarb"/>
</dbReference>
<comment type="similarity">
    <text evidence="2 15 16">Belongs to the diphosphomevalonate decarboxylase family.</text>
</comment>
<evidence type="ECO:0000259" key="17">
    <source>
        <dbReference type="Pfam" id="PF18376"/>
    </source>
</evidence>
<evidence type="ECO:0000256" key="12">
    <source>
        <dbReference type="ARBA" id="ARBA00023221"/>
    </source>
</evidence>
<keyword evidence="12 16" id="KW-0753">Steroid metabolism</keyword>
<proteinExistence type="inferred from homology"/>
<keyword evidence="7 15" id="KW-0067">ATP-binding</keyword>
<evidence type="ECO:0000256" key="14">
    <source>
        <dbReference type="ARBA" id="ARBA00048154"/>
    </source>
</evidence>
<evidence type="ECO:0000313" key="19">
    <source>
        <dbReference type="EnsemblMetazoa" id="XP_050513380.1"/>
    </source>
</evidence>
<feature type="domain" description="Diphosphomevalonate decarboxylase-like N-terminal" evidence="18">
    <location>
        <begin position="22"/>
        <end position="182"/>
    </location>
</feature>
<keyword evidence="9 16" id="KW-0756">Sterol biosynthesis</keyword>
<dbReference type="PIRSF" id="PIRSF015950">
    <property type="entry name" value="Mev_P_decrbx"/>
    <property type="match status" value="1"/>
</dbReference>
<dbReference type="Proteomes" id="UP001652700">
    <property type="component" value="Unplaced"/>
</dbReference>
<evidence type="ECO:0000256" key="9">
    <source>
        <dbReference type="ARBA" id="ARBA00023011"/>
    </source>
</evidence>
<reference evidence="19" key="1">
    <citation type="submission" date="2025-05" db="UniProtKB">
        <authorList>
            <consortium name="EnsemblMetazoa"/>
        </authorList>
    </citation>
    <scope>IDENTIFICATION</scope>
</reference>
<dbReference type="NCBIfam" id="TIGR01240">
    <property type="entry name" value="mevDPdecarb"/>
    <property type="match status" value="1"/>
</dbReference>
<keyword evidence="5 16" id="KW-0444">Lipid biosynthesis</keyword>
<keyword evidence="20" id="KW-1185">Reference proteome</keyword>
<evidence type="ECO:0000313" key="20">
    <source>
        <dbReference type="Proteomes" id="UP001652700"/>
    </source>
</evidence>
<evidence type="ECO:0000256" key="3">
    <source>
        <dbReference type="ARBA" id="ARBA00012296"/>
    </source>
</evidence>
<evidence type="ECO:0000256" key="10">
    <source>
        <dbReference type="ARBA" id="ARBA00023098"/>
    </source>
</evidence>
<dbReference type="InterPro" id="IPR020568">
    <property type="entry name" value="Ribosomal_Su5_D2-typ_SF"/>
</dbReference>
<dbReference type="InterPro" id="IPR014721">
    <property type="entry name" value="Ribsml_uS5_D2-typ_fold_subgr"/>
</dbReference>
<dbReference type="InterPro" id="IPR041431">
    <property type="entry name" value="Mvd1_C"/>
</dbReference>
<comment type="function">
    <text evidence="1 16">Catalyzes the ATP dependent decarboxylation of (R)-5-diphosphomevalonate to form isopentenyl diphosphate (IPP). Functions in the mevalonate (MVA) pathway leading to isopentenyl diphosphate (IPP), a key precursor for the biosynthesis of isoprenoids and sterol synthesis.</text>
</comment>
<dbReference type="PANTHER" id="PTHR10977">
    <property type="entry name" value="DIPHOSPHOMEVALONATE DECARBOXYLASE"/>
    <property type="match status" value="1"/>
</dbReference>
<dbReference type="GeneID" id="114336371"/>
<dbReference type="InterPro" id="IPR005935">
    <property type="entry name" value="Mev_decarb"/>
</dbReference>
<dbReference type="EC" id="4.1.1.33" evidence="3 15"/>
<dbReference type="Gene3D" id="3.30.230.10">
    <property type="match status" value="1"/>
</dbReference>
<name>A0ABM5KT66_DIAVI</name>
<dbReference type="RefSeq" id="XP_050513380.1">
    <property type="nucleotide sequence ID" value="XM_050657423.1"/>
</dbReference>
<keyword evidence="16" id="KW-0153">Cholesterol metabolism</keyword>
<organism evidence="19 20">
    <name type="scientific">Diabrotica virgifera virgifera</name>
    <name type="common">western corn rootworm</name>
    <dbReference type="NCBI Taxonomy" id="50390"/>
    <lineage>
        <taxon>Eukaryota</taxon>
        <taxon>Metazoa</taxon>
        <taxon>Ecdysozoa</taxon>
        <taxon>Arthropoda</taxon>
        <taxon>Hexapoda</taxon>
        <taxon>Insecta</taxon>
        <taxon>Pterygota</taxon>
        <taxon>Neoptera</taxon>
        <taxon>Endopterygota</taxon>
        <taxon>Coleoptera</taxon>
        <taxon>Polyphaga</taxon>
        <taxon>Cucujiformia</taxon>
        <taxon>Chrysomeloidea</taxon>
        <taxon>Chrysomelidae</taxon>
        <taxon>Galerucinae</taxon>
        <taxon>Diabroticina</taxon>
        <taxon>Diabroticites</taxon>
        <taxon>Diabrotica</taxon>
    </lineage>
</organism>
<evidence type="ECO:0000256" key="13">
    <source>
        <dbReference type="ARBA" id="ARBA00023239"/>
    </source>
</evidence>
<evidence type="ECO:0000256" key="4">
    <source>
        <dbReference type="ARBA" id="ARBA00019335"/>
    </source>
</evidence>
<keyword evidence="13 15" id="KW-0456">Lyase</keyword>
<evidence type="ECO:0000256" key="16">
    <source>
        <dbReference type="RuleBase" id="RU363086"/>
    </source>
</evidence>
<evidence type="ECO:0000259" key="18">
    <source>
        <dbReference type="Pfam" id="PF22700"/>
    </source>
</evidence>
<evidence type="ECO:0000256" key="11">
    <source>
        <dbReference type="ARBA" id="ARBA00023166"/>
    </source>
</evidence>
<evidence type="ECO:0000256" key="7">
    <source>
        <dbReference type="ARBA" id="ARBA00022840"/>
    </source>
</evidence>
<accession>A0ABM5KT66</accession>
<dbReference type="Pfam" id="PF18376">
    <property type="entry name" value="MDD_C"/>
    <property type="match status" value="1"/>
</dbReference>
<evidence type="ECO:0000256" key="1">
    <source>
        <dbReference type="ARBA" id="ARBA00003812"/>
    </source>
</evidence>
<evidence type="ECO:0000256" key="2">
    <source>
        <dbReference type="ARBA" id="ARBA00008831"/>
    </source>
</evidence>
<sequence length="401" mass="44740">MICNYYIKIDIQYKMKIVTVEAPVNIAVIKYWGKRDEELILPINDSLSATLSTDFMCAKTTILASPLLKEDVFWLNGKQQSLDNPRLQNCLKEIKRRTNLESPILNWNISICSINNFPTAAGLASSAAGYAGLVAALAALYNIEGDITGVARVGSGSACRSLYGGWVQWNKGITSTGEDSIAHQIAPLSHWPEMKVLILVVNDERKKYSSTSGMKKSVETSELLPFRANTVVPKRIEAIKEAILKKDFETFAEITMKDSNSFHAICLDTLPPCVYMNDVSHAIVDVVHQYNAIKNSHKVAYTFDAGPNACLFLLESEVDEFLSVINYVFQPPTDLKTLEYIRGIKTEPKIIKDELKLSFEPKQQKPGFLKFIIHTTVGNGPRIIEDPENHLLTNEGLPKDL</sequence>
<protein>
    <recommendedName>
        <fullName evidence="4 15">Diphosphomevalonate decarboxylase</fullName>
        <ecNumber evidence="3 15">4.1.1.33</ecNumber>
    </recommendedName>
</protein>
<keyword evidence="10 15" id="KW-0443">Lipid metabolism</keyword>
<dbReference type="SUPFAM" id="SSF55060">
    <property type="entry name" value="GHMP Kinase, C-terminal domain"/>
    <property type="match status" value="1"/>
</dbReference>